<comment type="subcellular location">
    <subcellularLocation>
        <location evidence="1 6">Cytoplasm</location>
        <location evidence="1 6">Nucleoid</location>
    </subcellularLocation>
</comment>
<evidence type="ECO:0000313" key="8">
    <source>
        <dbReference type="Proteomes" id="UP000318405"/>
    </source>
</evidence>
<dbReference type="EMBL" id="VLTJ01000020">
    <property type="protein sequence ID" value="TSH95786.1"/>
    <property type="molecule type" value="Genomic_DNA"/>
</dbReference>
<dbReference type="GO" id="GO:0005737">
    <property type="term" value="C:cytoplasm"/>
    <property type="evidence" value="ECO:0007669"/>
    <property type="project" value="UniProtKB-UniRule"/>
</dbReference>
<dbReference type="InterPro" id="IPR007476">
    <property type="entry name" value="RdgC"/>
</dbReference>
<evidence type="ECO:0000256" key="4">
    <source>
        <dbReference type="ARBA" id="ARBA00022490"/>
    </source>
</evidence>
<proteinExistence type="inferred from homology"/>
<comment type="similarity">
    <text evidence="2 6">Belongs to the RdgC family.</text>
</comment>
<dbReference type="PANTHER" id="PTHR38103">
    <property type="entry name" value="RECOMBINATION-ASSOCIATED PROTEIN RDGC"/>
    <property type="match status" value="1"/>
</dbReference>
<keyword evidence="5 6" id="KW-0233">DNA recombination</keyword>
<evidence type="ECO:0000256" key="5">
    <source>
        <dbReference type="ARBA" id="ARBA00023172"/>
    </source>
</evidence>
<dbReference type="NCBIfam" id="NF001464">
    <property type="entry name" value="PRK00321.1-5"/>
    <property type="match status" value="1"/>
</dbReference>
<keyword evidence="8" id="KW-1185">Reference proteome</keyword>
<dbReference type="RefSeq" id="WP_143948123.1">
    <property type="nucleotide sequence ID" value="NZ_BAABMB010000002.1"/>
</dbReference>
<comment type="caution">
    <text evidence="7">The sequence shown here is derived from an EMBL/GenBank/DDBJ whole genome shotgun (WGS) entry which is preliminary data.</text>
</comment>
<evidence type="ECO:0000256" key="2">
    <source>
        <dbReference type="ARBA" id="ARBA00008657"/>
    </source>
</evidence>
<dbReference type="Pfam" id="PF04381">
    <property type="entry name" value="RdgC"/>
    <property type="match status" value="1"/>
</dbReference>
<name>A0A556AS86_9BURK</name>
<dbReference type="GO" id="GO:0003690">
    <property type="term" value="F:double-stranded DNA binding"/>
    <property type="evidence" value="ECO:0007669"/>
    <property type="project" value="TreeGrafter"/>
</dbReference>
<evidence type="ECO:0000256" key="6">
    <source>
        <dbReference type="HAMAP-Rule" id="MF_00194"/>
    </source>
</evidence>
<dbReference type="Proteomes" id="UP000318405">
    <property type="component" value="Unassembled WGS sequence"/>
</dbReference>
<dbReference type="AlphaFoldDB" id="A0A556AS86"/>
<dbReference type="GO" id="GO:0006310">
    <property type="term" value="P:DNA recombination"/>
    <property type="evidence" value="ECO:0007669"/>
    <property type="project" value="UniProtKB-UniRule"/>
</dbReference>
<dbReference type="OrthoDB" id="5290530at2"/>
<sequence length="303" mass="33566">MWFKNLQIYRLATPFRLSAAELEDKLAPLAFTPGSNLEKERQGWIAPREGEGLVHTVGGQYLLAQRAEKKLLPASVINQFAKAKAQEIEEQQGFKPGRKQMREIKDAVTDELMPRAFSIWRDTRVWIDPKEGLLAIDASSAAKCDEIMQLLNKSIDRLGARALQTEISPVSAMTGWLAADEAPANFTIDEDTELRSPAQSKATVRYVRHAVDPEDVRRHIAAGKQCTRLALTWADRVSFVLGETLSLKRIAPLDVLKENADAGAVDEAERFDADFALMTGELAKLIQDVLAMLGGEKREAVAA</sequence>
<keyword evidence="4 6" id="KW-0963">Cytoplasm</keyword>
<accession>A0A556AS86</accession>
<dbReference type="GO" id="GO:0000018">
    <property type="term" value="P:regulation of DNA recombination"/>
    <property type="evidence" value="ECO:0007669"/>
    <property type="project" value="TreeGrafter"/>
</dbReference>
<evidence type="ECO:0000256" key="1">
    <source>
        <dbReference type="ARBA" id="ARBA00004453"/>
    </source>
</evidence>
<organism evidence="7 8">
    <name type="scientific">Verticiella sediminum</name>
    <dbReference type="NCBI Taxonomy" id="1247510"/>
    <lineage>
        <taxon>Bacteria</taxon>
        <taxon>Pseudomonadati</taxon>
        <taxon>Pseudomonadota</taxon>
        <taxon>Betaproteobacteria</taxon>
        <taxon>Burkholderiales</taxon>
        <taxon>Alcaligenaceae</taxon>
        <taxon>Verticiella</taxon>
    </lineage>
</organism>
<protein>
    <recommendedName>
        <fullName evidence="3 6">Recombination-associated protein RdgC</fullName>
    </recommendedName>
</protein>
<dbReference type="NCBIfam" id="NF001463">
    <property type="entry name" value="PRK00321.1-4"/>
    <property type="match status" value="1"/>
</dbReference>
<evidence type="ECO:0000256" key="3">
    <source>
        <dbReference type="ARBA" id="ARBA00022296"/>
    </source>
</evidence>
<evidence type="ECO:0000313" key="7">
    <source>
        <dbReference type="EMBL" id="TSH95786.1"/>
    </source>
</evidence>
<dbReference type="PANTHER" id="PTHR38103:SF1">
    <property type="entry name" value="RECOMBINATION-ASSOCIATED PROTEIN RDGC"/>
    <property type="match status" value="1"/>
</dbReference>
<comment type="function">
    <text evidence="6">May be involved in recombination.</text>
</comment>
<reference evidence="7 8" key="1">
    <citation type="submission" date="2019-07" db="EMBL/GenBank/DDBJ databases">
        <title>Qingshengfaniella alkalisoli gen. nov., sp. nov., isolated from saline soil.</title>
        <authorList>
            <person name="Xu L."/>
            <person name="Huang X.-X."/>
            <person name="Sun J.-Q."/>
        </authorList>
    </citation>
    <scope>NUCLEOTIDE SEQUENCE [LARGE SCALE GENOMIC DNA]</scope>
    <source>
        <strain evidence="7 8">DSM 27279</strain>
    </source>
</reference>
<dbReference type="HAMAP" id="MF_00194">
    <property type="entry name" value="RdgC"/>
    <property type="match status" value="1"/>
</dbReference>
<gene>
    <name evidence="6" type="primary">rdgC</name>
    <name evidence="7" type="ORF">FOZ76_10360</name>
</gene>
<dbReference type="GO" id="GO:0043590">
    <property type="term" value="C:bacterial nucleoid"/>
    <property type="evidence" value="ECO:0007669"/>
    <property type="project" value="TreeGrafter"/>
</dbReference>